<keyword evidence="4 9" id="KW-0808">Transferase</keyword>
<dbReference type="GO" id="GO:0005524">
    <property type="term" value="F:ATP binding"/>
    <property type="evidence" value="ECO:0007669"/>
    <property type="project" value="UniProtKB-KW"/>
</dbReference>
<dbReference type="GO" id="GO:0004020">
    <property type="term" value="F:adenylylsulfate kinase activity"/>
    <property type="evidence" value="ECO:0007669"/>
    <property type="project" value="UniProtKB-EC"/>
</dbReference>
<accession>A0A1W1BUC6</accession>
<keyword evidence="5" id="KW-0547">Nucleotide-binding</keyword>
<dbReference type="Gene3D" id="3.40.50.300">
    <property type="entry name" value="P-loop containing nucleotide triphosphate hydrolases"/>
    <property type="match status" value="1"/>
</dbReference>
<dbReference type="NCBIfam" id="TIGR00455">
    <property type="entry name" value="apsK"/>
    <property type="match status" value="1"/>
</dbReference>
<protein>
    <recommendedName>
        <fullName evidence="3">adenylyl-sulfate kinase</fullName>
        <ecNumber evidence="3">2.7.1.25</ecNumber>
    </recommendedName>
</protein>
<dbReference type="FunFam" id="3.40.50.300:FF:000212">
    <property type="entry name" value="Adenylyl-sulfate kinase"/>
    <property type="match status" value="1"/>
</dbReference>
<evidence type="ECO:0000256" key="6">
    <source>
        <dbReference type="ARBA" id="ARBA00022777"/>
    </source>
</evidence>
<dbReference type="CDD" id="cd02027">
    <property type="entry name" value="APSK"/>
    <property type="match status" value="1"/>
</dbReference>
<dbReference type="PANTHER" id="PTHR11055">
    <property type="entry name" value="BIFUNCTIONAL 3'-PHOSPHOADENOSINE 5'-PHOSPHOSULFATE SYNTHASE"/>
    <property type="match status" value="1"/>
</dbReference>
<evidence type="ECO:0000256" key="5">
    <source>
        <dbReference type="ARBA" id="ARBA00022741"/>
    </source>
</evidence>
<keyword evidence="6 9" id="KW-0418">Kinase</keyword>
<dbReference type="EC" id="2.7.1.25" evidence="3"/>
<sequence>MSNNNIVWHDTEVTAKQRTDIKAQKPCILWFTGLSGSGKSTIANAVEAKLLEEKRHTYLLDGDNIRMGLNRGLGFSDEDRVENIRRIGEVAKLFVDAGIIVLTAFISPFQKERNLVRELVGESEFIEIFIDTPLDICESRDPKGLYKKARKGEISSFTGISSPYEAPEIPEIHIINSYRDIEDVADEIINHLKEKGYIHA</sequence>
<feature type="domain" description="APS kinase" evidence="8">
    <location>
        <begin position="25"/>
        <end position="174"/>
    </location>
</feature>
<evidence type="ECO:0000256" key="1">
    <source>
        <dbReference type="ARBA" id="ARBA00004806"/>
    </source>
</evidence>
<dbReference type="InterPro" id="IPR059117">
    <property type="entry name" value="APS_kinase_dom"/>
</dbReference>
<dbReference type="AlphaFoldDB" id="A0A1W1BUC6"/>
<dbReference type="SUPFAM" id="SSF52540">
    <property type="entry name" value="P-loop containing nucleoside triphosphate hydrolases"/>
    <property type="match status" value="1"/>
</dbReference>
<keyword evidence="7" id="KW-0067">ATP-binding</keyword>
<comment type="pathway">
    <text evidence="1">Sulfur metabolism; hydrogen sulfide biosynthesis; sulfite from sulfate: step 2/3.</text>
</comment>
<dbReference type="NCBIfam" id="NF003013">
    <property type="entry name" value="PRK03846.1"/>
    <property type="match status" value="1"/>
</dbReference>
<dbReference type="HAMAP" id="MF_00065">
    <property type="entry name" value="Adenylyl_sulf_kinase"/>
    <property type="match status" value="1"/>
</dbReference>
<evidence type="ECO:0000256" key="3">
    <source>
        <dbReference type="ARBA" id="ARBA00012121"/>
    </source>
</evidence>
<proteinExistence type="inferred from homology"/>
<dbReference type="InterPro" id="IPR002891">
    <property type="entry name" value="APS"/>
</dbReference>
<reference evidence="9" key="1">
    <citation type="submission" date="2016-10" db="EMBL/GenBank/DDBJ databases">
        <authorList>
            <person name="de Groot N.N."/>
        </authorList>
    </citation>
    <scope>NUCLEOTIDE SEQUENCE</scope>
</reference>
<dbReference type="EMBL" id="FPHM01000040">
    <property type="protein sequence ID" value="SFV57218.1"/>
    <property type="molecule type" value="Genomic_DNA"/>
</dbReference>
<evidence type="ECO:0000313" key="9">
    <source>
        <dbReference type="EMBL" id="SFV57218.1"/>
    </source>
</evidence>
<evidence type="ECO:0000256" key="2">
    <source>
        <dbReference type="ARBA" id="ARBA00007008"/>
    </source>
</evidence>
<organism evidence="9">
    <name type="scientific">hydrothermal vent metagenome</name>
    <dbReference type="NCBI Taxonomy" id="652676"/>
    <lineage>
        <taxon>unclassified sequences</taxon>
        <taxon>metagenomes</taxon>
        <taxon>ecological metagenomes</taxon>
    </lineage>
</organism>
<dbReference type="GO" id="GO:0000103">
    <property type="term" value="P:sulfate assimilation"/>
    <property type="evidence" value="ECO:0007669"/>
    <property type="project" value="InterPro"/>
</dbReference>
<evidence type="ECO:0000256" key="7">
    <source>
        <dbReference type="ARBA" id="ARBA00022840"/>
    </source>
</evidence>
<comment type="similarity">
    <text evidence="2">Belongs to the APS kinase family.</text>
</comment>
<evidence type="ECO:0000256" key="4">
    <source>
        <dbReference type="ARBA" id="ARBA00022679"/>
    </source>
</evidence>
<name>A0A1W1BUC6_9ZZZZ</name>
<dbReference type="Pfam" id="PF01583">
    <property type="entry name" value="APS_kinase"/>
    <property type="match status" value="1"/>
</dbReference>
<dbReference type="PANTHER" id="PTHR11055:SF63">
    <property type="entry name" value="ADENYLYL-SULFATE KINASE 1, CHLOROPLASTIC"/>
    <property type="match status" value="1"/>
</dbReference>
<gene>
    <name evidence="9" type="ORF">MNB_SV-13-1505</name>
</gene>
<dbReference type="InterPro" id="IPR027417">
    <property type="entry name" value="P-loop_NTPase"/>
</dbReference>
<evidence type="ECO:0000259" key="8">
    <source>
        <dbReference type="Pfam" id="PF01583"/>
    </source>
</evidence>